<dbReference type="InterPro" id="IPR001251">
    <property type="entry name" value="CRAL-TRIO_dom"/>
</dbReference>
<dbReference type="SMART" id="SM01100">
    <property type="entry name" value="CRAL_TRIO_N"/>
    <property type="match status" value="1"/>
</dbReference>
<dbReference type="SMART" id="SM00516">
    <property type="entry name" value="SEC14"/>
    <property type="match status" value="1"/>
</dbReference>
<comment type="similarity">
    <text evidence="3">Belongs to the SFH family.</text>
</comment>
<dbReference type="PANTHER" id="PTHR45657">
    <property type="entry name" value="CRAL-TRIO DOMAIN-CONTAINING PROTEIN YKL091C-RELATED"/>
    <property type="match status" value="1"/>
</dbReference>
<dbReference type="GO" id="GO:0000139">
    <property type="term" value="C:Golgi membrane"/>
    <property type="evidence" value="ECO:0007669"/>
    <property type="project" value="UniProtKB-SubCell"/>
</dbReference>
<dbReference type="Pfam" id="PF03765">
    <property type="entry name" value="CRAL_TRIO_N"/>
    <property type="match status" value="1"/>
</dbReference>
<gene>
    <name evidence="5" type="ORF">HXX76_015482</name>
</gene>
<dbReference type="SUPFAM" id="SSF46938">
    <property type="entry name" value="CRAL/TRIO N-terminal domain"/>
    <property type="match status" value="1"/>
</dbReference>
<protein>
    <recommendedName>
        <fullName evidence="4">CRAL-TRIO domain-containing protein</fullName>
    </recommendedName>
</protein>
<dbReference type="Proteomes" id="UP000650467">
    <property type="component" value="Unassembled WGS sequence"/>
</dbReference>
<dbReference type="GO" id="GO:0005886">
    <property type="term" value="C:plasma membrane"/>
    <property type="evidence" value="ECO:0007669"/>
    <property type="project" value="UniProtKB-SubCell"/>
</dbReference>
<dbReference type="Gene3D" id="3.40.525.10">
    <property type="entry name" value="CRAL-TRIO lipid binding domain"/>
    <property type="match status" value="1"/>
</dbReference>
<keyword evidence="6" id="KW-1185">Reference proteome</keyword>
<evidence type="ECO:0000256" key="2">
    <source>
        <dbReference type="ARBA" id="ARBA00004395"/>
    </source>
</evidence>
<evidence type="ECO:0000259" key="4">
    <source>
        <dbReference type="PROSITE" id="PS50191"/>
    </source>
</evidence>
<dbReference type="Pfam" id="PF00650">
    <property type="entry name" value="CRAL_TRIO"/>
    <property type="match status" value="1"/>
</dbReference>
<sequence length="397" mass="42802">MWGWGAGWGAGAATSEATATAADKYTDADAYWYLTPSDEQKVALGKLREQLTAEDALVPDHDDDITLLRFLMARDFNVDKALAMYRDMRAWRQAEAINGLYQADPAGAQFPEMEALLEAYPHFTFNTDKFGRPVYVEMLGRTDAAKLFEVITVERLIRYHCWTWERYLRCYLPACSEAAGRPICTTTVIIDLAGLSLGHFNAATQRLLNTFSKIDQDYYPEHLGLMFIINTPLIFRGIWAAVQPLLQERTRKKIIMLGSDYLPELSKVVPPERLPDLLGGGGKLRPGYKSVGPWSAPDPAQQRDEQPAAAGAAAAGEAAGVAAEAGQQQAQQEAAPQVGQEGVVVSISTAVDQGAAEGEGGKGKDAAVEQVQEELAAGQAGEVAAAAVAAAALTVQA</sequence>
<evidence type="ECO:0000256" key="1">
    <source>
        <dbReference type="ARBA" id="ARBA00004202"/>
    </source>
</evidence>
<evidence type="ECO:0000313" key="6">
    <source>
        <dbReference type="Proteomes" id="UP000650467"/>
    </source>
</evidence>
<comment type="subcellular location">
    <subcellularLocation>
        <location evidence="1">Cell membrane</location>
        <topology evidence="1">Peripheral membrane protein</topology>
    </subcellularLocation>
    <subcellularLocation>
        <location evidence="2">Golgi apparatus membrane</location>
        <topology evidence="2">Peripheral membrane protein</topology>
    </subcellularLocation>
</comment>
<dbReference type="InterPro" id="IPR011074">
    <property type="entry name" value="CRAL/TRIO_N_dom"/>
</dbReference>
<comment type="caution">
    <text evidence="5">The sequence shown here is derived from an EMBL/GenBank/DDBJ whole genome shotgun (WGS) entry which is preliminary data.</text>
</comment>
<dbReference type="OrthoDB" id="1434354at2759"/>
<feature type="domain" description="CRAL-TRIO" evidence="4">
    <location>
        <begin position="112"/>
        <end position="286"/>
    </location>
</feature>
<evidence type="ECO:0000313" key="5">
    <source>
        <dbReference type="EMBL" id="KAG2423225.1"/>
    </source>
</evidence>
<dbReference type="Gene3D" id="1.10.8.20">
    <property type="entry name" value="N-terminal domain of phosphatidylinositol transfer protein sec14p"/>
    <property type="match status" value="1"/>
</dbReference>
<dbReference type="SUPFAM" id="SSF52087">
    <property type="entry name" value="CRAL/TRIO domain"/>
    <property type="match status" value="1"/>
</dbReference>
<reference evidence="5" key="1">
    <citation type="journal article" date="2020" name="bioRxiv">
        <title>Comparative genomics of Chlamydomonas.</title>
        <authorList>
            <person name="Craig R.J."/>
            <person name="Hasan A.R."/>
            <person name="Ness R.W."/>
            <person name="Keightley P.D."/>
        </authorList>
    </citation>
    <scope>NUCLEOTIDE SEQUENCE</scope>
    <source>
        <strain evidence="5">SAG 7.73</strain>
    </source>
</reference>
<dbReference type="PANTHER" id="PTHR45657:SF1">
    <property type="entry name" value="CRAL-TRIO DOMAIN-CONTAINING PROTEIN YKL091C-RELATED"/>
    <property type="match status" value="1"/>
</dbReference>
<dbReference type="InterPro" id="IPR036865">
    <property type="entry name" value="CRAL-TRIO_dom_sf"/>
</dbReference>
<dbReference type="PROSITE" id="PS50191">
    <property type="entry name" value="CRAL_TRIO"/>
    <property type="match status" value="1"/>
</dbReference>
<organism evidence="5 6">
    <name type="scientific">Chlamydomonas incerta</name>
    <dbReference type="NCBI Taxonomy" id="51695"/>
    <lineage>
        <taxon>Eukaryota</taxon>
        <taxon>Viridiplantae</taxon>
        <taxon>Chlorophyta</taxon>
        <taxon>core chlorophytes</taxon>
        <taxon>Chlorophyceae</taxon>
        <taxon>CS clade</taxon>
        <taxon>Chlamydomonadales</taxon>
        <taxon>Chlamydomonadaceae</taxon>
        <taxon>Chlamydomonas</taxon>
    </lineage>
</organism>
<proteinExistence type="inferred from homology"/>
<name>A0A835SM79_CHLIN</name>
<dbReference type="InterPro" id="IPR036273">
    <property type="entry name" value="CRAL/TRIO_N_dom_sf"/>
</dbReference>
<accession>A0A835SM79</accession>
<dbReference type="CDD" id="cd00170">
    <property type="entry name" value="SEC14"/>
    <property type="match status" value="1"/>
</dbReference>
<dbReference type="InterPro" id="IPR051026">
    <property type="entry name" value="PI/PC_transfer"/>
</dbReference>
<evidence type="ECO:0000256" key="3">
    <source>
        <dbReference type="ARBA" id="ARBA00038020"/>
    </source>
</evidence>
<dbReference type="EMBL" id="JAEHOC010000083">
    <property type="protein sequence ID" value="KAG2423225.1"/>
    <property type="molecule type" value="Genomic_DNA"/>
</dbReference>
<dbReference type="AlphaFoldDB" id="A0A835SM79"/>